<organism evidence="2 3">
    <name type="scientific">Deinococcus koreensis</name>
    <dbReference type="NCBI Taxonomy" id="2054903"/>
    <lineage>
        <taxon>Bacteria</taxon>
        <taxon>Thermotogati</taxon>
        <taxon>Deinococcota</taxon>
        <taxon>Deinococci</taxon>
        <taxon>Deinococcales</taxon>
        <taxon>Deinococcaceae</taxon>
        <taxon>Deinococcus</taxon>
    </lineage>
</organism>
<evidence type="ECO:0000313" key="3">
    <source>
        <dbReference type="Proteomes" id="UP000236379"/>
    </source>
</evidence>
<sequence length="126" mass="14037">MTITEDFMAALQTAEQSGDVGPLLALHADSVNLMNLTEKTWEGQEGAREFWQTYLGNFEQIRSEFTAHREADGLGVMEWIATGRLKGGRDLKYRGVSLITLEGDKVKVFRTYYDSAAFVAPVAEEA</sequence>
<protein>
    <submittedName>
        <fullName evidence="2">Epoxide hydrolase</fullName>
    </submittedName>
</protein>
<dbReference type="RefSeq" id="WP_103311496.1">
    <property type="nucleotide sequence ID" value="NZ_PPPD01000001.1"/>
</dbReference>
<keyword evidence="3" id="KW-1185">Reference proteome</keyword>
<proteinExistence type="predicted"/>
<dbReference type="OrthoDB" id="582607at2"/>
<dbReference type="AlphaFoldDB" id="A0A2K3UWZ1"/>
<feature type="domain" description="SnoaL-like" evidence="1">
    <location>
        <begin position="13"/>
        <end position="107"/>
    </location>
</feature>
<reference evidence="2 3" key="1">
    <citation type="submission" date="2018-01" db="EMBL/GenBank/DDBJ databases">
        <title>Deinococcus koreensis sp. nov., a radiation-resistant bacterium isolated from river water.</title>
        <authorList>
            <person name="Choi A."/>
        </authorList>
    </citation>
    <scope>NUCLEOTIDE SEQUENCE [LARGE SCALE GENOMIC DNA]</scope>
    <source>
        <strain evidence="2 3">SJW1-2</strain>
    </source>
</reference>
<keyword evidence="2" id="KW-0378">Hydrolase</keyword>
<evidence type="ECO:0000259" key="1">
    <source>
        <dbReference type="Pfam" id="PF12680"/>
    </source>
</evidence>
<dbReference type="SUPFAM" id="SSF54427">
    <property type="entry name" value="NTF2-like"/>
    <property type="match status" value="1"/>
</dbReference>
<dbReference type="GO" id="GO:0016787">
    <property type="term" value="F:hydrolase activity"/>
    <property type="evidence" value="ECO:0007669"/>
    <property type="project" value="UniProtKB-KW"/>
</dbReference>
<dbReference type="InterPro" id="IPR032710">
    <property type="entry name" value="NTF2-like_dom_sf"/>
</dbReference>
<comment type="caution">
    <text evidence="2">The sequence shown here is derived from an EMBL/GenBank/DDBJ whole genome shotgun (WGS) entry which is preliminary data.</text>
</comment>
<dbReference type="Proteomes" id="UP000236379">
    <property type="component" value="Unassembled WGS sequence"/>
</dbReference>
<gene>
    <name evidence="2" type="ORF">CVO96_06380</name>
</gene>
<dbReference type="Gene3D" id="3.10.450.50">
    <property type="match status" value="1"/>
</dbReference>
<dbReference type="InterPro" id="IPR037401">
    <property type="entry name" value="SnoaL-like"/>
</dbReference>
<dbReference type="EMBL" id="PPPD01000001">
    <property type="protein sequence ID" value="PNY81053.1"/>
    <property type="molecule type" value="Genomic_DNA"/>
</dbReference>
<evidence type="ECO:0000313" key="2">
    <source>
        <dbReference type="EMBL" id="PNY81053.1"/>
    </source>
</evidence>
<name>A0A2K3UWZ1_9DEIO</name>
<dbReference type="Pfam" id="PF12680">
    <property type="entry name" value="SnoaL_2"/>
    <property type="match status" value="1"/>
</dbReference>
<accession>A0A2K3UWZ1</accession>